<gene>
    <name evidence="2" type="ORF">GRI97_05580</name>
</gene>
<name>A0A6I4TR94_9SPHN</name>
<reference evidence="2 3" key="1">
    <citation type="submission" date="2019-12" db="EMBL/GenBank/DDBJ databases">
        <title>Genomic-based taxomic classification of the family Erythrobacteraceae.</title>
        <authorList>
            <person name="Xu L."/>
        </authorList>
    </citation>
    <scope>NUCLEOTIDE SEQUENCE [LARGE SCALE GENOMIC DNA]</scope>
    <source>
        <strain evidence="2 3">S36</strain>
    </source>
</reference>
<accession>A0A6I4TR94</accession>
<feature type="region of interest" description="Disordered" evidence="1">
    <location>
        <begin position="183"/>
        <end position="214"/>
    </location>
</feature>
<keyword evidence="3" id="KW-1185">Reference proteome</keyword>
<sequence>MMMQTLSVSNAPSFIDSTRNRAAEGLNPAVASINFASLLPADAVANTVNGDETSVELPMTDLVALATTPASPAIPVVTIAIPATTGQAIAGLPLPVAAGGKDLPVALPEGGKDAELPAAAPDAAEEIALAMIIPGLVGGELPAVVPAAAPLIIGTAQPTTDTAAAASTSPATLAAATIAGPAAKGNQAEGNAPQADTGTGGQAASQGRQQPAEAPAVMLEVAPAEATASVDPVDHAVDFTTGRTSAAPASPTLATSTTPSATQLSSVVRFQPAATLTPHDLAQVVERLAAAREAFAPAAAAIAIDHAEFGELSLRFEQRRDGQLAVQLAATDPEAHRAIVAAVAAERSNATGSQSGQPSMAGQHSGNSQAGDRTDGSGREGQGTAGRDDRNGAPRRNAAAHTSTTGRPSAQSGEILA</sequence>
<feature type="region of interest" description="Disordered" evidence="1">
    <location>
        <begin position="346"/>
        <end position="417"/>
    </location>
</feature>
<dbReference type="AlphaFoldDB" id="A0A6I4TR94"/>
<protein>
    <submittedName>
        <fullName evidence="2">Uncharacterized protein</fullName>
    </submittedName>
</protein>
<evidence type="ECO:0000313" key="3">
    <source>
        <dbReference type="Proteomes" id="UP000469430"/>
    </source>
</evidence>
<comment type="caution">
    <text evidence="2">The sequence shown here is derived from an EMBL/GenBank/DDBJ whole genome shotgun (WGS) entry which is preliminary data.</text>
</comment>
<proteinExistence type="predicted"/>
<dbReference type="EMBL" id="WTYJ01000001">
    <property type="protein sequence ID" value="MXO98456.1"/>
    <property type="molecule type" value="Genomic_DNA"/>
</dbReference>
<dbReference type="RefSeq" id="WP_161390098.1">
    <property type="nucleotide sequence ID" value="NZ_JBHSCP010000001.1"/>
</dbReference>
<feature type="compositionally biased region" description="Polar residues" evidence="1">
    <location>
        <begin position="400"/>
        <end position="417"/>
    </location>
</feature>
<feature type="compositionally biased region" description="Polar residues" evidence="1">
    <location>
        <begin position="348"/>
        <end position="371"/>
    </location>
</feature>
<evidence type="ECO:0000313" key="2">
    <source>
        <dbReference type="EMBL" id="MXO98456.1"/>
    </source>
</evidence>
<dbReference type="Proteomes" id="UP000469430">
    <property type="component" value="Unassembled WGS sequence"/>
</dbReference>
<feature type="compositionally biased region" description="Polar residues" evidence="1">
    <location>
        <begin position="194"/>
        <end position="209"/>
    </location>
</feature>
<dbReference type="OrthoDB" id="7429237at2"/>
<organism evidence="2 3">
    <name type="scientific">Croceibacterium xixiisoli</name>
    <dbReference type="NCBI Taxonomy" id="1476466"/>
    <lineage>
        <taxon>Bacteria</taxon>
        <taxon>Pseudomonadati</taxon>
        <taxon>Pseudomonadota</taxon>
        <taxon>Alphaproteobacteria</taxon>
        <taxon>Sphingomonadales</taxon>
        <taxon>Erythrobacteraceae</taxon>
        <taxon>Croceibacterium</taxon>
    </lineage>
</organism>
<evidence type="ECO:0000256" key="1">
    <source>
        <dbReference type="SAM" id="MobiDB-lite"/>
    </source>
</evidence>